<dbReference type="EMBL" id="LR824018">
    <property type="protein sequence ID" value="CAH0586859.1"/>
    <property type="molecule type" value="Genomic_DNA"/>
</dbReference>
<dbReference type="AlphaFoldDB" id="A0A9P0BPF4"/>
<reference evidence="2" key="1">
    <citation type="submission" date="2021-12" db="EMBL/GenBank/DDBJ databases">
        <authorList>
            <person name="King R."/>
        </authorList>
    </citation>
    <scope>NUCLEOTIDE SEQUENCE</scope>
</reference>
<proteinExistence type="predicted"/>
<dbReference type="Pfam" id="PF06585">
    <property type="entry name" value="JHBP"/>
    <property type="match status" value="1"/>
</dbReference>
<dbReference type="Gene3D" id="3.15.10.30">
    <property type="entry name" value="Haemolymph juvenile hormone binding protein"/>
    <property type="match status" value="1"/>
</dbReference>
<keyword evidence="1" id="KW-0732">Signal</keyword>
<evidence type="ECO:0000313" key="2">
    <source>
        <dbReference type="EMBL" id="CAH0586859.1"/>
    </source>
</evidence>
<gene>
    <name evidence="2" type="ORF">CINC_LOCUS3361</name>
</gene>
<feature type="chain" id="PRO_5040241085" evidence="1">
    <location>
        <begin position="16"/>
        <end position="221"/>
    </location>
</feature>
<feature type="signal peptide" evidence="1">
    <location>
        <begin position="1"/>
        <end position="15"/>
    </location>
</feature>
<name>A0A9P0BPF4_CHRIL</name>
<dbReference type="InterPro" id="IPR038606">
    <property type="entry name" value="To_sf"/>
</dbReference>
<dbReference type="Proteomes" id="UP001154114">
    <property type="component" value="Chromosome 15"/>
</dbReference>
<dbReference type="InterPro" id="IPR010562">
    <property type="entry name" value="Haemolymph_juvenile_hormone-bd"/>
</dbReference>
<sequence length="221" mass="25256">MYFALVLLISHCVSGASIKDKTGTDAANNNIEYDDYLRTINIETPELKLVLKNCELSGIGNCTINSTISKKNESYFDQRYWCPNLSIRSDYEVNGLIGNVTANGTGKSLISYYNYDIMIRCQIIKLPFTFLNIKYIMNEFTLTLKPEGVMVNFSQLNSNNYDKEAGEQNLKNLEEAIREPLMRRLVTPYLSQLQLSPILAGIFSDQSWIDFILEKSMHIFL</sequence>
<accession>A0A9P0BPF4</accession>
<keyword evidence="3" id="KW-1185">Reference proteome</keyword>
<evidence type="ECO:0000256" key="1">
    <source>
        <dbReference type="SAM" id="SignalP"/>
    </source>
</evidence>
<protein>
    <submittedName>
        <fullName evidence="2">Uncharacterized protein</fullName>
    </submittedName>
</protein>
<evidence type="ECO:0000313" key="3">
    <source>
        <dbReference type="Proteomes" id="UP001154114"/>
    </source>
</evidence>
<dbReference type="OrthoDB" id="7251644at2759"/>
<organism evidence="2 3">
    <name type="scientific">Chrysodeixis includens</name>
    <name type="common">Soybean looper</name>
    <name type="synonym">Pseudoplusia includens</name>
    <dbReference type="NCBI Taxonomy" id="689277"/>
    <lineage>
        <taxon>Eukaryota</taxon>
        <taxon>Metazoa</taxon>
        <taxon>Ecdysozoa</taxon>
        <taxon>Arthropoda</taxon>
        <taxon>Hexapoda</taxon>
        <taxon>Insecta</taxon>
        <taxon>Pterygota</taxon>
        <taxon>Neoptera</taxon>
        <taxon>Endopterygota</taxon>
        <taxon>Lepidoptera</taxon>
        <taxon>Glossata</taxon>
        <taxon>Ditrysia</taxon>
        <taxon>Noctuoidea</taxon>
        <taxon>Noctuidae</taxon>
        <taxon>Plusiinae</taxon>
        <taxon>Chrysodeixis</taxon>
    </lineage>
</organism>